<dbReference type="EMBL" id="CH473948">
    <property type="protein sequence ID" value="EDM04504.1"/>
    <property type="molecule type" value="Genomic_DNA"/>
</dbReference>
<evidence type="ECO:0000313" key="2">
    <source>
        <dbReference type="Proteomes" id="UP000234681"/>
    </source>
</evidence>
<name>A6HEP9_RAT</name>
<proteinExistence type="predicted"/>
<dbReference type="Proteomes" id="UP000234681">
    <property type="component" value="Chromosome 10"/>
</dbReference>
<reference evidence="1 2" key="1">
    <citation type="submission" date="2005-07" db="EMBL/GenBank/DDBJ databases">
        <authorList>
            <person name="Mural R.J."/>
            <person name="Li P.W."/>
            <person name="Adams M.D."/>
            <person name="Amanatides P.G."/>
            <person name="Baden-Tillson H."/>
            <person name="Barnstead M."/>
            <person name="Chin S.H."/>
            <person name="Dew I."/>
            <person name="Evans C.A."/>
            <person name="Ferriera S."/>
            <person name="Flanigan M."/>
            <person name="Fosler C."/>
            <person name="Glodek A."/>
            <person name="Gu Z."/>
            <person name="Holt R.A."/>
            <person name="Jennings D."/>
            <person name="Kraft C.L."/>
            <person name="Lu F."/>
            <person name="Nguyen T."/>
            <person name="Nusskern D.R."/>
            <person name="Pfannkoch C.M."/>
            <person name="Sitter C."/>
            <person name="Sutton G.G."/>
            <person name="Venter J.C."/>
            <person name="Wang Z."/>
            <person name="Woodage T."/>
            <person name="Zheng X.H."/>
            <person name="Zhong F."/>
        </authorList>
    </citation>
    <scope>NUCLEOTIDE SEQUENCE [LARGE SCALE GENOMIC DNA]</scope>
    <source>
        <strain>BN</strain>
        <strain evidence="2">Sprague-Dawley</strain>
    </source>
</reference>
<protein>
    <submittedName>
        <fullName evidence="1">RCG33427</fullName>
    </submittedName>
</protein>
<dbReference type="AlphaFoldDB" id="A6HEP9"/>
<evidence type="ECO:0000313" key="1">
    <source>
        <dbReference type="EMBL" id="EDM04504.1"/>
    </source>
</evidence>
<organism evidence="1 2">
    <name type="scientific">Rattus norvegicus</name>
    <name type="common">Rat</name>
    <dbReference type="NCBI Taxonomy" id="10116"/>
    <lineage>
        <taxon>Eukaryota</taxon>
        <taxon>Metazoa</taxon>
        <taxon>Chordata</taxon>
        <taxon>Craniata</taxon>
        <taxon>Vertebrata</taxon>
        <taxon>Euteleostomi</taxon>
        <taxon>Mammalia</taxon>
        <taxon>Eutheria</taxon>
        <taxon>Euarchontoglires</taxon>
        <taxon>Glires</taxon>
        <taxon>Rodentia</taxon>
        <taxon>Myomorpha</taxon>
        <taxon>Muroidea</taxon>
        <taxon>Muridae</taxon>
        <taxon>Murinae</taxon>
        <taxon>Rattus</taxon>
    </lineage>
</organism>
<gene>
    <name evidence="1" type="ORF">rCG_33427</name>
</gene>
<sequence>MVHAFNPALRKQREVDLCEFLANQGTLWMSDPCEDMRGCSQKVLTKWTSSHGLGS</sequence>
<accession>A6HEP9</accession>